<sequence>MKKNKLPSWLLNTFPTFHIEWAWDRCFRYTDDVVTGNAGWKPAGMSFGGGKKISPAPVGPSVGNDALSDAVEKVNHETNAFKRVMANLITILSGERVKEGMVKIFACREVGVNSDVWSRHYKFIVCHNFIYHLLCPMPSRTNNQYYRNNDRSSTGHRSLSTTTLFNLSRISVYGQTCASYDYTGATTTMAKFPIDSCRWEEAEHDFCPNSLVLELRRETVVCRRPQRHCAYDIWTESDSVHPLGQWFNKKHIQKHCAQLDLRTVPHQSGLCILANTKIPKDIMGTKTNAMMNDEEDHDRR</sequence>
<dbReference type="EMBL" id="JADNRY010000003">
    <property type="protein sequence ID" value="KAF9077870.1"/>
    <property type="molecule type" value="Genomic_DNA"/>
</dbReference>
<evidence type="ECO:0000313" key="2">
    <source>
        <dbReference type="Proteomes" id="UP000772434"/>
    </source>
</evidence>
<proteinExistence type="predicted"/>
<comment type="caution">
    <text evidence="1">The sequence shown here is derived from an EMBL/GenBank/DDBJ whole genome shotgun (WGS) entry which is preliminary data.</text>
</comment>
<protein>
    <submittedName>
        <fullName evidence="1">Uncharacterized protein</fullName>
    </submittedName>
</protein>
<accession>A0A9P5QA85</accession>
<gene>
    <name evidence="1" type="ORF">BDP27DRAFT_1357252</name>
</gene>
<dbReference type="Proteomes" id="UP000772434">
    <property type="component" value="Unassembled WGS sequence"/>
</dbReference>
<reference evidence="1" key="1">
    <citation type="submission" date="2020-11" db="EMBL/GenBank/DDBJ databases">
        <authorList>
            <consortium name="DOE Joint Genome Institute"/>
            <person name="Ahrendt S."/>
            <person name="Riley R."/>
            <person name="Andreopoulos W."/>
            <person name="Labutti K."/>
            <person name="Pangilinan J."/>
            <person name="Ruiz-Duenas F.J."/>
            <person name="Barrasa J.M."/>
            <person name="Sanchez-Garcia M."/>
            <person name="Camarero S."/>
            <person name="Miyauchi S."/>
            <person name="Serrano A."/>
            <person name="Linde D."/>
            <person name="Babiker R."/>
            <person name="Drula E."/>
            <person name="Ayuso-Fernandez I."/>
            <person name="Pacheco R."/>
            <person name="Padilla G."/>
            <person name="Ferreira P."/>
            <person name="Barriuso J."/>
            <person name="Kellner H."/>
            <person name="Castanera R."/>
            <person name="Alfaro M."/>
            <person name="Ramirez L."/>
            <person name="Pisabarro A.G."/>
            <person name="Kuo A."/>
            <person name="Tritt A."/>
            <person name="Lipzen A."/>
            <person name="He G."/>
            <person name="Yan M."/>
            <person name="Ng V."/>
            <person name="Cullen D."/>
            <person name="Martin F."/>
            <person name="Rosso M.-N."/>
            <person name="Henrissat B."/>
            <person name="Hibbett D."/>
            <person name="Martinez A.T."/>
            <person name="Grigoriev I.V."/>
        </authorList>
    </citation>
    <scope>NUCLEOTIDE SEQUENCE</scope>
    <source>
        <strain evidence="1">AH 40177</strain>
    </source>
</reference>
<evidence type="ECO:0000313" key="1">
    <source>
        <dbReference type="EMBL" id="KAF9077870.1"/>
    </source>
</evidence>
<organism evidence="1 2">
    <name type="scientific">Rhodocollybia butyracea</name>
    <dbReference type="NCBI Taxonomy" id="206335"/>
    <lineage>
        <taxon>Eukaryota</taxon>
        <taxon>Fungi</taxon>
        <taxon>Dikarya</taxon>
        <taxon>Basidiomycota</taxon>
        <taxon>Agaricomycotina</taxon>
        <taxon>Agaricomycetes</taxon>
        <taxon>Agaricomycetidae</taxon>
        <taxon>Agaricales</taxon>
        <taxon>Marasmiineae</taxon>
        <taxon>Omphalotaceae</taxon>
        <taxon>Rhodocollybia</taxon>
    </lineage>
</organism>
<keyword evidence="2" id="KW-1185">Reference proteome</keyword>
<name>A0A9P5QA85_9AGAR</name>
<dbReference type="AlphaFoldDB" id="A0A9P5QA85"/>